<dbReference type="AlphaFoldDB" id="A0A2Z2MK89"/>
<feature type="transmembrane region" description="Helical" evidence="1">
    <location>
        <begin position="44"/>
        <end position="66"/>
    </location>
</feature>
<accession>A0A2Z2MK89</accession>
<evidence type="ECO:0000256" key="1">
    <source>
        <dbReference type="SAM" id="Phobius"/>
    </source>
</evidence>
<gene>
    <name evidence="2" type="ORF">A3L09_03420</name>
</gene>
<keyword evidence="3" id="KW-1185">Reference proteome</keyword>
<keyword evidence="1" id="KW-0812">Transmembrane</keyword>
<dbReference type="Proteomes" id="UP000250179">
    <property type="component" value="Chromosome"/>
</dbReference>
<proteinExistence type="predicted"/>
<dbReference type="EMBL" id="CP014862">
    <property type="protein sequence ID" value="ASJ02368.1"/>
    <property type="molecule type" value="Genomic_DNA"/>
</dbReference>
<keyword evidence="1" id="KW-0472">Membrane</keyword>
<evidence type="ECO:0000313" key="2">
    <source>
        <dbReference type="EMBL" id="ASJ02368.1"/>
    </source>
</evidence>
<name>A0A2Z2MK89_THEPR</name>
<evidence type="ECO:0000313" key="3">
    <source>
        <dbReference type="Proteomes" id="UP000250179"/>
    </source>
</evidence>
<sequence length="78" mass="8881">MVDASIIWLVAGIFALVSFALDFRAEENVSQKLVDLFLGLGFLAWYIGRDYAGAVFMLAAAILYYPQLKRKLIRWRHG</sequence>
<reference evidence="2 3" key="1">
    <citation type="submission" date="2016-03" db="EMBL/GenBank/DDBJ databases">
        <title>Complete genome sequence of Thermococcus profundus strain DT5432.</title>
        <authorList>
            <person name="Oger P.M."/>
        </authorList>
    </citation>
    <scope>NUCLEOTIDE SEQUENCE [LARGE SCALE GENOMIC DNA]</scope>
    <source>
        <strain evidence="2 3">DT 5432</strain>
    </source>
</reference>
<dbReference type="KEGG" id="tprf:A3L09_03420"/>
<organism evidence="2 3">
    <name type="scientific">Thermococcus profundus</name>
    <dbReference type="NCBI Taxonomy" id="49899"/>
    <lineage>
        <taxon>Archaea</taxon>
        <taxon>Methanobacteriati</taxon>
        <taxon>Methanobacteriota</taxon>
        <taxon>Thermococci</taxon>
        <taxon>Thermococcales</taxon>
        <taxon>Thermococcaceae</taxon>
        <taxon>Thermococcus</taxon>
    </lineage>
</organism>
<protein>
    <submittedName>
        <fullName evidence="2">Uncharacterized protein</fullName>
    </submittedName>
</protein>
<keyword evidence="1" id="KW-1133">Transmembrane helix</keyword>